<evidence type="ECO:0000259" key="2">
    <source>
        <dbReference type="Pfam" id="PF13007"/>
    </source>
</evidence>
<dbReference type="PANTHER" id="PTHR33678:SF1">
    <property type="entry name" value="BLL1576 PROTEIN"/>
    <property type="match status" value="1"/>
</dbReference>
<dbReference type="Pfam" id="PF13005">
    <property type="entry name" value="zf-IS66"/>
    <property type="match status" value="1"/>
</dbReference>
<feature type="domain" description="Transposase IS66 zinc-finger binding" evidence="1">
    <location>
        <begin position="128"/>
        <end position="172"/>
    </location>
</feature>
<dbReference type="Pfam" id="PF13007">
    <property type="entry name" value="LZ_Tnp_IS66"/>
    <property type="match status" value="1"/>
</dbReference>
<keyword evidence="3" id="KW-0863">Zinc-finger</keyword>
<keyword evidence="3" id="KW-0479">Metal-binding</keyword>
<dbReference type="PANTHER" id="PTHR33678">
    <property type="entry name" value="BLL1576 PROTEIN"/>
    <property type="match status" value="1"/>
</dbReference>
<dbReference type="Proteomes" id="UP001589758">
    <property type="component" value="Unassembled WGS sequence"/>
</dbReference>
<gene>
    <name evidence="3" type="ORF">ACFFIT_03570</name>
</gene>
<protein>
    <submittedName>
        <fullName evidence="3">IS66 family transposase zinc-finger binding domain-containing protein</fullName>
    </submittedName>
</protein>
<dbReference type="EMBL" id="JBHLXE010000036">
    <property type="protein sequence ID" value="MFC0179185.1"/>
    <property type="molecule type" value="Genomic_DNA"/>
</dbReference>
<keyword evidence="3" id="KW-0862">Zinc</keyword>
<proteinExistence type="predicted"/>
<dbReference type="InterPro" id="IPR024463">
    <property type="entry name" value="Transposase_TnpC_homeodom"/>
</dbReference>
<dbReference type="InterPro" id="IPR024474">
    <property type="entry name" value="Znf_dom_IS66"/>
</dbReference>
<reference evidence="3 4" key="1">
    <citation type="submission" date="2024-09" db="EMBL/GenBank/DDBJ databases">
        <authorList>
            <person name="Sun Q."/>
            <person name="Mori K."/>
        </authorList>
    </citation>
    <scope>NUCLEOTIDE SEQUENCE [LARGE SCALE GENOMIC DNA]</scope>
    <source>
        <strain evidence="3 4">CCM 8545</strain>
    </source>
</reference>
<comment type="caution">
    <text evidence="3">The sequence shown here is derived from an EMBL/GenBank/DDBJ whole genome shotgun (WGS) entry which is preliminary data.</text>
</comment>
<name>A0ABV6CAQ2_9GAMM</name>
<sequence>MLSKKQLIALVHQLEKGLIYSTEEINLLRTKIALMNQRTYGRKTESHPHPNQGDLFAQSESQTLNGSVATDDVNQTTPCVSVAVADSESQSTQALVSTHKSKPVKIKPARKQLPDALPREERVIDLEDKSCRHCQSEMTFIGDAISEKLNYIPAVINVIRTVRKKYACQCCECI</sequence>
<evidence type="ECO:0000313" key="3">
    <source>
        <dbReference type="EMBL" id="MFC0179185.1"/>
    </source>
</evidence>
<organism evidence="3 4">
    <name type="scientific">Thorsellia kenyensis</name>
    <dbReference type="NCBI Taxonomy" id="1549888"/>
    <lineage>
        <taxon>Bacteria</taxon>
        <taxon>Pseudomonadati</taxon>
        <taxon>Pseudomonadota</taxon>
        <taxon>Gammaproteobacteria</taxon>
        <taxon>Enterobacterales</taxon>
        <taxon>Thorselliaceae</taxon>
        <taxon>Thorsellia</taxon>
    </lineage>
</organism>
<keyword evidence="4" id="KW-1185">Reference proteome</keyword>
<dbReference type="GO" id="GO:0008270">
    <property type="term" value="F:zinc ion binding"/>
    <property type="evidence" value="ECO:0007669"/>
    <property type="project" value="UniProtKB-KW"/>
</dbReference>
<evidence type="ECO:0000259" key="1">
    <source>
        <dbReference type="Pfam" id="PF13005"/>
    </source>
</evidence>
<feature type="domain" description="Transposase TnpC homeodomain" evidence="2">
    <location>
        <begin position="28"/>
        <end position="121"/>
    </location>
</feature>
<dbReference type="InterPro" id="IPR052344">
    <property type="entry name" value="Transposase-related"/>
</dbReference>
<evidence type="ECO:0000313" key="4">
    <source>
        <dbReference type="Proteomes" id="UP001589758"/>
    </source>
</evidence>
<dbReference type="RefSeq" id="WP_385876281.1">
    <property type="nucleotide sequence ID" value="NZ_JBHLXE010000036.1"/>
</dbReference>
<accession>A0ABV6CAQ2</accession>